<protein>
    <submittedName>
        <fullName evidence="2">Acyl dehydratase</fullName>
    </submittedName>
</protein>
<dbReference type="PATRIC" id="fig|242163.4.peg.4174"/>
<keyword evidence="3" id="KW-1185">Reference proteome</keyword>
<feature type="domain" description="MaoC-like" evidence="1">
    <location>
        <begin position="65"/>
        <end position="156"/>
    </location>
</feature>
<evidence type="ECO:0000313" key="2">
    <source>
        <dbReference type="EMBL" id="KND56949.1"/>
    </source>
</evidence>
<dbReference type="SUPFAM" id="SSF54637">
    <property type="entry name" value="Thioesterase/thiol ester dehydrase-isomerase"/>
    <property type="match status" value="1"/>
</dbReference>
<name>A0A0L0M4L8_9BURK</name>
<dbReference type="EMBL" id="LFJJ01000296">
    <property type="protein sequence ID" value="KND56949.1"/>
    <property type="molecule type" value="Genomic_DNA"/>
</dbReference>
<accession>A0A0L0M4L8</accession>
<dbReference type="Proteomes" id="UP000036959">
    <property type="component" value="Unassembled WGS sequence"/>
</dbReference>
<sequence>MSGVASPYVDVCRMNPQTGFCDGCFRTIDEIAAWSSLDDDAKRAVLSRVDSRRQGARVVMLGESFEATLALSPDSVRHFATLVNDGNPLHHDDAVARASRFGGLIASGTQPTAHLMAMLATHFSQYAQPLGLEFGIRLTRAVMADDVLTMRWQVIEANWKASLGGDLVKLEGGASNARGDNVMKATATIVVMPKETTPNEPRT</sequence>
<dbReference type="AlphaFoldDB" id="A0A0L0M4L8"/>
<evidence type="ECO:0000313" key="3">
    <source>
        <dbReference type="Proteomes" id="UP000036959"/>
    </source>
</evidence>
<evidence type="ECO:0000259" key="1">
    <source>
        <dbReference type="Pfam" id="PF01575"/>
    </source>
</evidence>
<proteinExistence type="predicted"/>
<dbReference type="Gene3D" id="3.10.129.10">
    <property type="entry name" value="Hotdog Thioesterase"/>
    <property type="match status" value="1"/>
</dbReference>
<dbReference type="OrthoDB" id="9801625at2"/>
<comment type="caution">
    <text evidence="2">The sequence shown here is derived from an EMBL/GenBank/DDBJ whole genome shotgun (WGS) entry which is preliminary data.</text>
</comment>
<dbReference type="Pfam" id="PF01575">
    <property type="entry name" value="MaoC_dehydratas"/>
    <property type="match status" value="1"/>
</dbReference>
<gene>
    <name evidence="2" type="ORF">BVER_02717</name>
</gene>
<dbReference type="CDD" id="cd03441">
    <property type="entry name" value="R_hydratase_like"/>
    <property type="match status" value="1"/>
</dbReference>
<dbReference type="InterPro" id="IPR002539">
    <property type="entry name" value="MaoC-like_dom"/>
</dbReference>
<dbReference type="PANTHER" id="PTHR35175">
    <property type="entry name" value="DUF1289 DOMAIN-CONTAINING PROTEIN"/>
    <property type="match status" value="1"/>
</dbReference>
<dbReference type="Pfam" id="PF06945">
    <property type="entry name" value="DUF1289"/>
    <property type="match status" value="1"/>
</dbReference>
<dbReference type="InterPro" id="IPR029069">
    <property type="entry name" value="HotDog_dom_sf"/>
</dbReference>
<dbReference type="PANTHER" id="PTHR35175:SF2">
    <property type="entry name" value="DUF1289 DOMAIN-CONTAINING PROTEIN"/>
    <property type="match status" value="1"/>
</dbReference>
<organism evidence="2 3">
    <name type="scientific">Candidatus Burkholderia verschuerenii</name>
    <dbReference type="NCBI Taxonomy" id="242163"/>
    <lineage>
        <taxon>Bacteria</taxon>
        <taxon>Pseudomonadati</taxon>
        <taxon>Pseudomonadota</taxon>
        <taxon>Betaproteobacteria</taxon>
        <taxon>Burkholderiales</taxon>
        <taxon>Burkholderiaceae</taxon>
        <taxon>Burkholderia</taxon>
    </lineage>
</organism>
<dbReference type="InterPro" id="IPR010710">
    <property type="entry name" value="DUF1289"/>
</dbReference>
<reference evidence="3" key="1">
    <citation type="submission" date="2015-06" db="EMBL/GenBank/DDBJ databases">
        <title>Comparative genomics of Burkholderia leaf nodule symbionts.</title>
        <authorList>
            <person name="Carlier A."/>
            <person name="Eberl L."/>
            <person name="Pinto-Carbo M."/>
        </authorList>
    </citation>
    <scope>NUCLEOTIDE SEQUENCE [LARGE SCALE GENOMIC DNA]</scope>
    <source>
        <strain evidence="3">UZHbot4</strain>
    </source>
</reference>